<evidence type="ECO:0000313" key="6">
    <source>
        <dbReference type="Proteomes" id="UP001331515"/>
    </source>
</evidence>
<dbReference type="Proteomes" id="UP001331515">
    <property type="component" value="Unassembled WGS sequence"/>
</dbReference>
<dbReference type="SUPFAM" id="SSF52151">
    <property type="entry name" value="FabD/lysophospholipase-like"/>
    <property type="match status" value="1"/>
</dbReference>
<dbReference type="GO" id="GO:0046475">
    <property type="term" value="P:glycerophospholipid catabolic process"/>
    <property type="evidence" value="ECO:0007669"/>
    <property type="project" value="TreeGrafter"/>
</dbReference>
<dbReference type="PROSITE" id="PS51210">
    <property type="entry name" value="PLA2C"/>
    <property type="match status" value="1"/>
</dbReference>
<sequence>MEGNTTTSQKSVCHSQFLCSGEQEYVHKRKQVILESLSSLGINCSEDSVPHITLLASGGGQRAAVGLVGSLYQMAKEDMLDTVLYLGGVSGSTWSMITIYSDPQWSTNMDAAVSQLSGPGVELKEALAWLGERAKEEHFSLTDIWGVLTSAGIMKQMDLRRFSDEASRNATNPYPIYSATEMNCFSNGPIEGKWFEVSPHEAGFTELGLFIETSLLGSKFQRGELLEQKPEMDMVKLQGLLGCALAHKDAIKDYLPPWLNVPGQVDGSTEEYMRTYNALVTLVAMTRSTIKDPTALSDLDKLQKILEETILLNEVETWCQSLEEGDFKTHVCLLTSQVIPKIMKWEWGTTANFLYQYQDSTVPPCLSTKERIHLVDAGLLINVGYPPFLGDKRDIDLIIAPEYSAGNIFETLIFARDYAAEVNKSFPEIDDKVLEEREWPKDSYVFEGKETELSIVYMPLFNRNNCKDAEEVKARMEEFSTFQRPFSQDKIEFVLKTAKNNMENNKDILLREINKAVLRRQNKRNSLLQPT</sequence>
<dbReference type="InterPro" id="IPR016035">
    <property type="entry name" value="Acyl_Trfase/lysoPLipase"/>
</dbReference>
<keyword evidence="1 3" id="KW-0378">Hydrolase</keyword>
<evidence type="ECO:0000256" key="2">
    <source>
        <dbReference type="ARBA" id="ARBA00023098"/>
    </source>
</evidence>
<dbReference type="PANTHER" id="PTHR10728:SF39">
    <property type="entry name" value="CYTOSOLIC PHOSPHOLIPASE A2 GAMMA"/>
    <property type="match status" value="1"/>
</dbReference>
<keyword evidence="6" id="KW-1185">Reference proteome</keyword>
<dbReference type="SMART" id="SM00022">
    <property type="entry name" value="PLAc"/>
    <property type="match status" value="1"/>
</dbReference>
<dbReference type="GO" id="GO:0005509">
    <property type="term" value="F:calcium ion binding"/>
    <property type="evidence" value="ECO:0007669"/>
    <property type="project" value="TreeGrafter"/>
</dbReference>
<name>A0AAN8HFI6_CHAGU</name>
<accession>A0AAN8HFI6</accession>
<dbReference type="PANTHER" id="PTHR10728">
    <property type="entry name" value="CYTOSOLIC PHOSPHOLIPASE A2"/>
    <property type="match status" value="1"/>
</dbReference>
<evidence type="ECO:0000256" key="3">
    <source>
        <dbReference type="PROSITE-ProRule" id="PRU00555"/>
    </source>
</evidence>
<dbReference type="GO" id="GO:0005654">
    <property type="term" value="C:nucleoplasm"/>
    <property type="evidence" value="ECO:0007669"/>
    <property type="project" value="TreeGrafter"/>
</dbReference>
<evidence type="ECO:0000313" key="5">
    <source>
        <dbReference type="EMBL" id="KAK5913432.1"/>
    </source>
</evidence>
<protein>
    <recommendedName>
        <fullName evidence="4">PLA2c domain-containing protein</fullName>
    </recommendedName>
</protein>
<keyword evidence="2 3" id="KW-0443">Lipid metabolism</keyword>
<dbReference type="GO" id="GO:0047498">
    <property type="term" value="F:calcium-dependent phospholipase A2 activity"/>
    <property type="evidence" value="ECO:0007669"/>
    <property type="project" value="TreeGrafter"/>
</dbReference>
<dbReference type="GO" id="GO:0005544">
    <property type="term" value="F:calcium-dependent phospholipid binding"/>
    <property type="evidence" value="ECO:0007669"/>
    <property type="project" value="TreeGrafter"/>
</dbReference>
<comment type="caution">
    <text evidence="5">The sequence shown here is derived from an EMBL/GenBank/DDBJ whole genome shotgun (WGS) entry which is preliminary data.</text>
</comment>
<evidence type="ECO:0000256" key="1">
    <source>
        <dbReference type="ARBA" id="ARBA00022801"/>
    </source>
</evidence>
<dbReference type="GO" id="GO:0005829">
    <property type="term" value="C:cytosol"/>
    <property type="evidence" value="ECO:0007669"/>
    <property type="project" value="TreeGrafter"/>
</dbReference>
<dbReference type="InterPro" id="IPR002642">
    <property type="entry name" value="LysoPLipase_cat_dom"/>
</dbReference>
<proteinExistence type="predicted"/>
<dbReference type="Gene3D" id="3.40.1090.10">
    <property type="entry name" value="Cytosolic phospholipase A2 catalytic domain"/>
    <property type="match status" value="1"/>
</dbReference>
<reference evidence="5 6" key="1">
    <citation type="journal article" date="2023" name="Mol. Biol. Evol.">
        <title>Genomics of Secondarily Temperate Adaptation in the Only Non-Antarctic Icefish.</title>
        <authorList>
            <person name="Rivera-Colon A.G."/>
            <person name="Rayamajhi N."/>
            <person name="Minhas B.F."/>
            <person name="Madrigal G."/>
            <person name="Bilyk K.T."/>
            <person name="Yoon V."/>
            <person name="Hune M."/>
            <person name="Gregory S."/>
            <person name="Cheng C.H.C."/>
            <person name="Catchen J.M."/>
        </authorList>
    </citation>
    <scope>NUCLEOTIDE SEQUENCE [LARGE SCALE GENOMIC DNA]</scope>
    <source>
        <tissue evidence="5">White muscle</tissue>
    </source>
</reference>
<dbReference type="EMBL" id="JAURVH010001527">
    <property type="protein sequence ID" value="KAK5913432.1"/>
    <property type="molecule type" value="Genomic_DNA"/>
</dbReference>
<organism evidence="5 6">
    <name type="scientific">Champsocephalus gunnari</name>
    <name type="common">Mackerel icefish</name>
    <dbReference type="NCBI Taxonomy" id="52237"/>
    <lineage>
        <taxon>Eukaryota</taxon>
        <taxon>Metazoa</taxon>
        <taxon>Chordata</taxon>
        <taxon>Craniata</taxon>
        <taxon>Vertebrata</taxon>
        <taxon>Euteleostomi</taxon>
        <taxon>Actinopterygii</taxon>
        <taxon>Neopterygii</taxon>
        <taxon>Teleostei</taxon>
        <taxon>Neoteleostei</taxon>
        <taxon>Acanthomorphata</taxon>
        <taxon>Eupercaria</taxon>
        <taxon>Perciformes</taxon>
        <taxon>Notothenioidei</taxon>
        <taxon>Channichthyidae</taxon>
        <taxon>Champsocephalus</taxon>
    </lineage>
</organism>
<keyword evidence="3" id="KW-0442">Lipid degradation</keyword>
<evidence type="ECO:0000259" key="4">
    <source>
        <dbReference type="PROSITE" id="PS51210"/>
    </source>
</evidence>
<dbReference type="AlphaFoldDB" id="A0AAN8HFI6"/>
<dbReference type="GO" id="GO:0005635">
    <property type="term" value="C:nuclear envelope"/>
    <property type="evidence" value="ECO:0007669"/>
    <property type="project" value="TreeGrafter"/>
</dbReference>
<dbReference type="Pfam" id="PF01735">
    <property type="entry name" value="PLA2_B"/>
    <property type="match status" value="1"/>
</dbReference>
<feature type="domain" description="PLA2c" evidence="4">
    <location>
        <begin position="4"/>
        <end position="531"/>
    </location>
</feature>
<gene>
    <name evidence="5" type="ORF">CgunFtcFv8_007965</name>
</gene>